<feature type="domain" description="TadE-like" evidence="2">
    <location>
        <begin position="5"/>
        <end position="47"/>
    </location>
</feature>
<reference evidence="3 4" key="1">
    <citation type="submission" date="2013-08" db="EMBL/GenBank/DDBJ databases">
        <authorList>
            <person name="Durkin A.S."/>
            <person name="Haft D.R."/>
            <person name="McCorrison J."/>
            <person name="Torralba M."/>
            <person name="Gillis M."/>
            <person name="Haft D.H."/>
            <person name="Methe B."/>
            <person name="Sutton G."/>
            <person name="Nelson K.E."/>
        </authorList>
    </citation>
    <scope>NUCLEOTIDE SEQUENCE [LARGE SCALE GENOMIC DNA]</scope>
    <source>
        <strain evidence="3 4">F0195</strain>
    </source>
</reference>
<gene>
    <name evidence="3" type="ORF">HMPREF1316_0519</name>
</gene>
<dbReference type="EMBL" id="AWEZ01000062">
    <property type="protein sequence ID" value="ERL06765.1"/>
    <property type="molecule type" value="Genomic_DNA"/>
</dbReference>
<evidence type="ECO:0000313" key="3">
    <source>
        <dbReference type="EMBL" id="ERL06765.1"/>
    </source>
</evidence>
<feature type="transmembrane region" description="Helical" evidence="1">
    <location>
        <begin position="12"/>
        <end position="36"/>
    </location>
</feature>
<keyword evidence="1" id="KW-0812">Transmembrane</keyword>
<organism evidence="3 4">
    <name type="scientific">Olsenella profusa F0195</name>
    <dbReference type="NCBI Taxonomy" id="1125712"/>
    <lineage>
        <taxon>Bacteria</taxon>
        <taxon>Bacillati</taxon>
        <taxon>Actinomycetota</taxon>
        <taxon>Coriobacteriia</taxon>
        <taxon>Coriobacteriales</taxon>
        <taxon>Atopobiaceae</taxon>
        <taxon>Olsenella</taxon>
    </lineage>
</organism>
<dbReference type="STRING" id="1125712.HMPREF1316_0519"/>
<evidence type="ECO:0000313" key="4">
    <source>
        <dbReference type="Proteomes" id="UP000016638"/>
    </source>
</evidence>
<comment type="caution">
    <text evidence="3">The sequence shown here is derived from an EMBL/GenBank/DDBJ whole genome shotgun (WGS) entry which is preliminary data.</text>
</comment>
<evidence type="ECO:0000256" key="1">
    <source>
        <dbReference type="SAM" id="Phobius"/>
    </source>
</evidence>
<name>U2TJZ3_9ACTN</name>
<dbReference type="RefSeq" id="WP_021726833.1">
    <property type="nucleotide sequence ID" value="NZ_AWEZ01000062.1"/>
</dbReference>
<sequence>MGEGGQATVEAALLLPAVMLVLALVLEPACMGYTYATMRAVAAQTARAVATDYDGSLGDCAQYARRRLAAVPELAPFHVGGAEDWNCQMARDGSRVTVSIRGHVRPLPLLGVAASAFGQSDGTGVVLEATCAEQVRAEWVGGGYGEWQQMWG</sequence>
<dbReference type="Proteomes" id="UP000016638">
    <property type="component" value="Unassembled WGS sequence"/>
</dbReference>
<dbReference type="PATRIC" id="fig|1125712.3.peg.1942"/>
<dbReference type="AlphaFoldDB" id="U2TJZ3"/>
<evidence type="ECO:0000259" key="2">
    <source>
        <dbReference type="Pfam" id="PF07811"/>
    </source>
</evidence>
<proteinExistence type="predicted"/>
<keyword evidence="1" id="KW-0472">Membrane</keyword>
<accession>U2TJZ3</accession>
<dbReference type="InterPro" id="IPR012495">
    <property type="entry name" value="TadE-like_dom"/>
</dbReference>
<keyword evidence="1" id="KW-1133">Transmembrane helix</keyword>
<dbReference type="Pfam" id="PF07811">
    <property type="entry name" value="TadE"/>
    <property type="match status" value="1"/>
</dbReference>
<protein>
    <submittedName>
        <fullName evidence="3">TadE-like protein</fullName>
    </submittedName>
</protein>
<dbReference type="OrthoDB" id="3174537at2"/>
<keyword evidence="4" id="KW-1185">Reference proteome</keyword>
<dbReference type="eggNOG" id="COG4961">
    <property type="taxonomic scope" value="Bacteria"/>
</dbReference>